<keyword evidence="1" id="KW-1133">Transmembrane helix</keyword>
<gene>
    <name evidence="3" type="ORF">RCIX111</name>
</gene>
<organism evidence="3 4">
    <name type="scientific">Methanocella arvoryzae (strain DSM 22066 / NBRC 105507 / MRE50)</name>
    <dbReference type="NCBI Taxonomy" id="351160"/>
    <lineage>
        <taxon>Archaea</taxon>
        <taxon>Methanobacteriati</taxon>
        <taxon>Methanobacteriota</taxon>
        <taxon>Stenosarchaea group</taxon>
        <taxon>Methanomicrobia</taxon>
        <taxon>Methanocellales</taxon>
        <taxon>Methanocellaceae</taxon>
        <taxon>Methanocella</taxon>
    </lineage>
</organism>
<evidence type="ECO:0000313" key="4">
    <source>
        <dbReference type="Proteomes" id="UP000000663"/>
    </source>
</evidence>
<sequence>MLRNGKTEGKSDGAASEVIGEMMMLVITVVIFIILIAAVSTIITKPKNEIIHMDAHAVNDTILAIRHTGGDTITYGQIAVVINSQVILATASDTNGNGRWDLGENLYLRNVDTRQRMSIMVYNSMTNHVLGDFTIDTMPEMVR</sequence>
<dbReference type="Proteomes" id="UP000000663">
    <property type="component" value="Chromosome"/>
</dbReference>
<dbReference type="Pfam" id="PF07790">
    <property type="entry name" value="Pilin_N"/>
    <property type="match status" value="1"/>
</dbReference>
<dbReference type="KEGG" id="rci:RCIX111"/>
<accession>Q0W7N2</accession>
<dbReference type="GeneID" id="5143807"/>
<evidence type="ECO:0000313" key="3">
    <source>
        <dbReference type="EMBL" id="CAJ35611.1"/>
    </source>
</evidence>
<dbReference type="STRING" id="351160.RCIX111"/>
<evidence type="ECO:0000256" key="1">
    <source>
        <dbReference type="SAM" id="Phobius"/>
    </source>
</evidence>
<dbReference type="AlphaFoldDB" id="Q0W7N2"/>
<keyword evidence="1" id="KW-0812">Transmembrane</keyword>
<feature type="transmembrane region" description="Helical" evidence="1">
    <location>
        <begin position="22"/>
        <end position="43"/>
    </location>
</feature>
<dbReference type="eggNOG" id="arCOG02417">
    <property type="taxonomic scope" value="Archaea"/>
</dbReference>
<evidence type="ECO:0000259" key="2">
    <source>
        <dbReference type="Pfam" id="PF07790"/>
    </source>
</evidence>
<dbReference type="InterPro" id="IPR012859">
    <property type="entry name" value="Pilin_N_archaeal"/>
</dbReference>
<name>Q0W7N2_METAR</name>
<keyword evidence="4" id="KW-1185">Reference proteome</keyword>
<feature type="domain" description="Archaeal Type IV pilin N-terminal" evidence="2">
    <location>
        <begin position="14"/>
        <end position="84"/>
    </location>
</feature>
<proteinExistence type="predicted"/>
<reference evidence="3 4" key="1">
    <citation type="journal article" date="2006" name="Science">
        <title>Genome of rice cluster I archaea -- the key methane producers in the rice rhizosphere.</title>
        <authorList>
            <person name="Erkel C."/>
            <person name="Kube M."/>
            <person name="Reinhardt R."/>
            <person name="Liesack W."/>
        </authorList>
    </citation>
    <scope>NUCLEOTIDE SEQUENCE [LARGE SCALE GENOMIC DNA]</scope>
    <source>
        <strain evidence="4">DSM 22066 / NBRC 105507 / MRE50</strain>
    </source>
</reference>
<keyword evidence="1" id="KW-0472">Membrane</keyword>
<dbReference type="EMBL" id="AM114193">
    <property type="protein sequence ID" value="CAJ35611.1"/>
    <property type="molecule type" value="Genomic_DNA"/>
</dbReference>
<dbReference type="RefSeq" id="WP_012036884.1">
    <property type="nucleotide sequence ID" value="NC_009464.1"/>
</dbReference>
<protein>
    <recommendedName>
        <fullName evidence="2">Archaeal Type IV pilin N-terminal domain-containing protein</fullName>
    </recommendedName>
</protein>